<dbReference type="Proteomes" id="UP000627573">
    <property type="component" value="Unassembled WGS sequence"/>
</dbReference>
<dbReference type="Gene3D" id="1.10.287.850">
    <property type="entry name" value="HP0062-like domain"/>
    <property type="match status" value="1"/>
</dbReference>
<reference evidence="4 7" key="2">
    <citation type="submission" date="2020-12" db="EMBL/GenBank/DDBJ databases">
        <title>Draft genome sequence of furan degrading bacterial strain FUR100.</title>
        <authorList>
            <person name="Woiski C."/>
        </authorList>
    </citation>
    <scope>NUCLEOTIDE SEQUENCE [LARGE SCALE GENOMIC DNA]</scope>
    <source>
        <strain evidence="4 7">FUR100</strain>
    </source>
</reference>
<sequence length="99" mass="10169">MYVDPQALVAAAMELESAATRLRGIVSTAQPTLRVLPAGSEEVSGSAANYFNTISGSLASSTDRAIEELTAAAAALRKNAAAYELEDQLTKSSLAAAPI</sequence>
<dbReference type="SUPFAM" id="SSF140453">
    <property type="entry name" value="EsxAB dimer-like"/>
    <property type="match status" value="1"/>
</dbReference>
<keyword evidence="7" id="KW-1185">Reference proteome</keyword>
<evidence type="ECO:0000313" key="6">
    <source>
        <dbReference type="Proteomes" id="UP000325576"/>
    </source>
</evidence>
<dbReference type="RefSeq" id="WP_029254193.1">
    <property type="nucleotide sequence ID" value="NZ_CP124545.1"/>
</dbReference>
<evidence type="ECO:0000259" key="2">
    <source>
        <dbReference type="Pfam" id="PF00934"/>
    </source>
</evidence>
<reference evidence="5" key="3">
    <citation type="submission" date="2023-08" db="EMBL/GenBank/DDBJ databases">
        <title>Isolation and Characterization of Rhodococcus erythropolis MGMM8.</title>
        <authorList>
            <person name="Diabankana R.G.C."/>
            <person name="Afordoanyi D.M."/>
            <person name="Validov S.Z."/>
        </authorList>
    </citation>
    <scope>NUCLEOTIDE SEQUENCE</scope>
    <source>
        <strain evidence="5">MGMM8</strain>
    </source>
</reference>
<evidence type="ECO:0000313" key="3">
    <source>
        <dbReference type="EMBL" id="KAB2585286.1"/>
    </source>
</evidence>
<proteinExistence type="predicted"/>
<dbReference type="GeneID" id="57483920"/>
<dbReference type="Pfam" id="PF00934">
    <property type="entry name" value="PE"/>
    <property type="match status" value="1"/>
</dbReference>
<dbReference type="EMBL" id="MRBO01000350">
    <property type="protein sequence ID" value="KAB2585286.1"/>
    <property type="molecule type" value="Genomic_DNA"/>
</dbReference>
<dbReference type="Proteomes" id="UP000325576">
    <property type="component" value="Unassembled WGS sequence"/>
</dbReference>
<dbReference type="Proteomes" id="UP001230933">
    <property type="component" value="Chromosome"/>
</dbReference>
<protein>
    <submittedName>
        <fullName evidence="4">PE family protein</fullName>
    </submittedName>
</protein>
<feature type="coiled-coil region" evidence="1">
    <location>
        <begin position="59"/>
        <end position="86"/>
    </location>
</feature>
<evidence type="ECO:0000256" key="1">
    <source>
        <dbReference type="SAM" id="Coils"/>
    </source>
</evidence>
<name>A0A0C3AF53_RHOER</name>
<dbReference type="EMBL" id="JAECSB010000035">
    <property type="protein sequence ID" value="MBH5143363.1"/>
    <property type="molecule type" value="Genomic_DNA"/>
</dbReference>
<organism evidence="4 7">
    <name type="scientific">Rhodococcus erythropolis</name>
    <name type="common">Arthrobacter picolinophilus</name>
    <dbReference type="NCBI Taxonomy" id="1833"/>
    <lineage>
        <taxon>Bacteria</taxon>
        <taxon>Bacillati</taxon>
        <taxon>Actinomycetota</taxon>
        <taxon>Actinomycetes</taxon>
        <taxon>Mycobacteriales</taxon>
        <taxon>Nocardiaceae</taxon>
        <taxon>Rhodococcus</taxon>
        <taxon>Rhodococcus erythropolis group</taxon>
    </lineage>
</organism>
<dbReference type="InterPro" id="IPR036689">
    <property type="entry name" value="ESAT-6-like_sf"/>
</dbReference>
<reference evidence="3 6" key="1">
    <citation type="journal article" date="2017" name="Poromechanics V (2013)">
        <title>Genomic Characterization of the Arsenic-Tolerant Actinobacterium, &lt;i&gt;Rhodococcus erythropolis&lt;/i&gt; S43.</title>
        <authorList>
            <person name="Retamal-Morales G."/>
            <person name="Mehnert M."/>
            <person name="Schwabe R."/>
            <person name="Tischler D."/>
            <person name="Schloemann M."/>
            <person name="Levican G.J."/>
        </authorList>
    </citation>
    <scope>NUCLEOTIDE SEQUENCE [LARGE SCALE GENOMIC DNA]</scope>
    <source>
        <strain evidence="3 6">S43</strain>
    </source>
</reference>
<evidence type="ECO:0000313" key="4">
    <source>
        <dbReference type="EMBL" id="MBH5143363.1"/>
    </source>
</evidence>
<evidence type="ECO:0000313" key="5">
    <source>
        <dbReference type="EMBL" id="WGV49897.1"/>
    </source>
</evidence>
<feature type="domain" description="PE" evidence="2">
    <location>
        <begin position="1"/>
        <end position="87"/>
    </location>
</feature>
<gene>
    <name evidence="3" type="ORF">BS297_11155</name>
    <name evidence="4" type="ORF">I3517_12100</name>
    <name evidence="5" type="ORF">QIE55_01260</name>
</gene>
<keyword evidence="1" id="KW-0175">Coiled coil</keyword>
<evidence type="ECO:0000313" key="7">
    <source>
        <dbReference type="Proteomes" id="UP000627573"/>
    </source>
</evidence>
<accession>A0A0C3AF53</accession>
<dbReference type="AlphaFoldDB" id="A0A0C3AF53"/>
<dbReference type="InterPro" id="IPR000084">
    <property type="entry name" value="PE-PGRS_N"/>
</dbReference>
<dbReference type="EMBL" id="CP124545">
    <property type="protein sequence ID" value="WGV49897.1"/>
    <property type="molecule type" value="Genomic_DNA"/>
</dbReference>